<organism evidence="2 3">
    <name type="scientific">Punica granatum</name>
    <name type="common">Pomegranate</name>
    <dbReference type="NCBI Taxonomy" id="22663"/>
    <lineage>
        <taxon>Eukaryota</taxon>
        <taxon>Viridiplantae</taxon>
        <taxon>Streptophyta</taxon>
        <taxon>Embryophyta</taxon>
        <taxon>Tracheophyta</taxon>
        <taxon>Spermatophyta</taxon>
        <taxon>Magnoliopsida</taxon>
        <taxon>eudicotyledons</taxon>
        <taxon>Gunneridae</taxon>
        <taxon>Pentapetalae</taxon>
        <taxon>rosids</taxon>
        <taxon>malvids</taxon>
        <taxon>Myrtales</taxon>
        <taxon>Lythraceae</taxon>
        <taxon>Punica</taxon>
    </lineage>
</organism>
<evidence type="ECO:0000313" key="4">
    <source>
        <dbReference type="RefSeq" id="XP_031379205.1"/>
    </source>
</evidence>
<dbReference type="AlphaFoldDB" id="A0A6P8C9S5"/>
<dbReference type="GeneID" id="116194527"/>
<gene>
    <name evidence="3 4" type="primary">LOC116194527</name>
</gene>
<evidence type="ECO:0000313" key="2">
    <source>
        <dbReference type="Proteomes" id="UP000515151"/>
    </source>
</evidence>
<feature type="chain" id="PRO_5044652671" evidence="1">
    <location>
        <begin position="25"/>
        <end position="210"/>
    </location>
</feature>
<keyword evidence="1" id="KW-0732">Signal</keyword>
<sequence>MRWRESSLLPTSLYLSLSLSLSHGERFSPGKEATSPVLFMHPSLSFSLAPATATLNAISFLSQRPVDGPLRSSLPPTDAFPPDHAAEAQLLNPLSLGSSPMKNGQLQVEVPSYRRDTGNRAEPVLVVELTLNLYRLFVQIEVQRFRYQGDRENAMYYNYNYKIKESFYKEITIAPSGFLMIAHPQSCSISCPPAYPSPPSAFGQGFNSSK</sequence>
<dbReference type="RefSeq" id="XP_031379205.1">
    <property type="nucleotide sequence ID" value="XM_031523345.1"/>
</dbReference>
<protein>
    <submittedName>
        <fullName evidence="3 4">Uncharacterized protein LOC116194527</fullName>
    </submittedName>
</protein>
<reference evidence="3 4" key="2">
    <citation type="submission" date="2025-04" db="UniProtKB">
        <authorList>
            <consortium name="RefSeq"/>
        </authorList>
    </citation>
    <scope>IDENTIFICATION</scope>
    <source>
        <tissue evidence="3 4">Leaf</tissue>
    </source>
</reference>
<evidence type="ECO:0000256" key="1">
    <source>
        <dbReference type="SAM" id="SignalP"/>
    </source>
</evidence>
<accession>A0A6P8C9S5</accession>
<keyword evidence="2" id="KW-1185">Reference proteome</keyword>
<reference evidence="2" key="1">
    <citation type="journal article" date="2020" name="Plant Biotechnol. J.">
        <title>The pomegranate (Punica granatum L.) draft genome dissects genetic divergence between soft- and hard-seeded cultivars.</title>
        <authorList>
            <person name="Luo X."/>
            <person name="Li H."/>
            <person name="Wu Z."/>
            <person name="Yao W."/>
            <person name="Zhao P."/>
            <person name="Cao D."/>
            <person name="Yu H."/>
            <person name="Li K."/>
            <person name="Poudel K."/>
            <person name="Zhao D."/>
            <person name="Zhang F."/>
            <person name="Xia X."/>
            <person name="Chen L."/>
            <person name="Wang Q."/>
            <person name="Jing D."/>
            <person name="Cao S."/>
        </authorList>
    </citation>
    <scope>NUCLEOTIDE SEQUENCE [LARGE SCALE GENOMIC DNA]</scope>
</reference>
<proteinExistence type="predicted"/>
<dbReference type="Proteomes" id="UP000515151">
    <property type="component" value="Chromosome 2"/>
</dbReference>
<dbReference type="RefSeq" id="XP_031379204.1">
    <property type="nucleotide sequence ID" value="XM_031523344.1"/>
</dbReference>
<feature type="signal peptide" evidence="1">
    <location>
        <begin position="1"/>
        <end position="24"/>
    </location>
</feature>
<name>A0A6P8C9S5_PUNGR</name>
<evidence type="ECO:0000313" key="3">
    <source>
        <dbReference type="RefSeq" id="XP_031379204.1"/>
    </source>
</evidence>